<dbReference type="SUPFAM" id="SSF50118">
    <property type="entry name" value="Cell growth inhibitor/plasmid maintenance toxic component"/>
    <property type="match status" value="1"/>
</dbReference>
<accession>A0A8J7KSN8</accession>
<dbReference type="GO" id="GO:0016787">
    <property type="term" value="F:hydrolase activity"/>
    <property type="evidence" value="ECO:0007669"/>
    <property type="project" value="UniProtKB-KW"/>
</dbReference>
<keyword evidence="3" id="KW-0378">Hydrolase</keyword>
<comment type="similarity">
    <text evidence="1">Belongs to the PemK/MazF family.</text>
</comment>
<dbReference type="PANTHER" id="PTHR33988:SF2">
    <property type="entry name" value="ENDORIBONUCLEASE MAZF"/>
    <property type="match status" value="1"/>
</dbReference>
<dbReference type="AlphaFoldDB" id="A0A8J7KSN8"/>
<evidence type="ECO:0000313" key="4">
    <source>
        <dbReference type="Proteomes" id="UP000622552"/>
    </source>
</evidence>
<gene>
    <name evidence="3" type="ORF">IW245_006036</name>
</gene>
<dbReference type="GO" id="GO:0003677">
    <property type="term" value="F:DNA binding"/>
    <property type="evidence" value="ECO:0007669"/>
    <property type="project" value="InterPro"/>
</dbReference>
<evidence type="ECO:0000313" key="3">
    <source>
        <dbReference type="EMBL" id="MBG6139842.1"/>
    </source>
</evidence>
<dbReference type="GO" id="GO:0016075">
    <property type="term" value="P:rRNA catabolic process"/>
    <property type="evidence" value="ECO:0007669"/>
    <property type="project" value="TreeGrafter"/>
</dbReference>
<comment type="caution">
    <text evidence="3">The sequence shown here is derived from an EMBL/GenBank/DDBJ whole genome shotgun (WGS) entry which is preliminary data.</text>
</comment>
<organism evidence="3 4">
    <name type="scientific">Longispora fulva</name>
    <dbReference type="NCBI Taxonomy" id="619741"/>
    <lineage>
        <taxon>Bacteria</taxon>
        <taxon>Bacillati</taxon>
        <taxon>Actinomycetota</taxon>
        <taxon>Actinomycetes</taxon>
        <taxon>Micromonosporales</taxon>
        <taxon>Micromonosporaceae</taxon>
        <taxon>Longispora</taxon>
    </lineage>
</organism>
<evidence type="ECO:0000256" key="2">
    <source>
        <dbReference type="ARBA" id="ARBA00022649"/>
    </source>
</evidence>
<name>A0A8J7KSN8_9ACTN</name>
<dbReference type="Proteomes" id="UP000622552">
    <property type="component" value="Unassembled WGS sequence"/>
</dbReference>
<dbReference type="RefSeq" id="WP_197006457.1">
    <property type="nucleotide sequence ID" value="NZ_BONS01000006.1"/>
</dbReference>
<dbReference type="GO" id="GO:0006402">
    <property type="term" value="P:mRNA catabolic process"/>
    <property type="evidence" value="ECO:0007669"/>
    <property type="project" value="TreeGrafter"/>
</dbReference>
<evidence type="ECO:0000256" key="1">
    <source>
        <dbReference type="ARBA" id="ARBA00007521"/>
    </source>
</evidence>
<dbReference type="Pfam" id="PF02452">
    <property type="entry name" value="PemK_toxin"/>
    <property type="match status" value="1"/>
</dbReference>
<dbReference type="InterPro" id="IPR003477">
    <property type="entry name" value="PemK-like"/>
</dbReference>
<dbReference type="PANTHER" id="PTHR33988">
    <property type="entry name" value="ENDORIBONUCLEASE MAZF-RELATED"/>
    <property type="match status" value="1"/>
</dbReference>
<dbReference type="Gene3D" id="2.30.30.110">
    <property type="match status" value="1"/>
</dbReference>
<dbReference type="EMBL" id="JADOUF010000001">
    <property type="protein sequence ID" value="MBG6139842.1"/>
    <property type="molecule type" value="Genomic_DNA"/>
</dbReference>
<dbReference type="GO" id="GO:0004521">
    <property type="term" value="F:RNA endonuclease activity"/>
    <property type="evidence" value="ECO:0007669"/>
    <property type="project" value="TreeGrafter"/>
</dbReference>
<dbReference type="InterPro" id="IPR011067">
    <property type="entry name" value="Plasmid_toxin/cell-grow_inhib"/>
</dbReference>
<proteinExistence type="inferred from homology"/>
<keyword evidence="2" id="KW-1277">Toxin-antitoxin system</keyword>
<dbReference type="EC" id="3.1.-.-" evidence="3"/>
<protein>
    <submittedName>
        <fullName evidence="3">mRNA interferase MazF</fullName>
        <ecNumber evidence="3">3.1.-.-</ecNumber>
    </submittedName>
</protein>
<keyword evidence="4" id="KW-1185">Reference proteome</keyword>
<reference evidence="3" key="1">
    <citation type="submission" date="2020-11" db="EMBL/GenBank/DDBJ databases">
        <title>Sequencing the genomes of 1000 actinobacteria strains.</title>
        <authorList>
            <person name="Klenk H.-P."/>
        </authorList>
    </citation>
    <scope>NUCLEOTIDE SEQUENCE</scope>
    <source>
        <strain evidence="3">DSM 45356</strain>
    </source>
</reference>
<sequence length="112" mass="12267">MTGDYGYSRGEVFRIKAPRDQRGHEQDGTRYAVIVQANHLLSLSTVLVAPTSTSSRETDFRPEVEVRGKTTRVLVEQTRAVDPGRLGESVGWLTGPEMAAVDQALKDVLGLP</sequence>